<sequence length="289" mass="31835">MSLPPPVANQAFCNVSALEGGQVDIPLHFFITRVKEDEIVTAPALAFIIQHFQTKANFVFDLGIRHDVEKYPRIVLERIRNGPFFSKIAIDVPAFLEKGGLPPSEVTTVCLSHCHWDHAGDPSQFPNATFLTGVESRTLFNPGYPDDPDSGFDSNLLPAHRTRFLSPASWPPLGPFPRALDFYGDGSLYIIDAPGHLPGHINVLARTSADGGWIYLAADSMVDRRLLSGEAQMVEGSHRDTQAAEEHAGRIRKLVQENEKVRVMLAHDAGWYSENKGGSAFWPGKIPSL</sequence>
<keyword evidence="3" id="KW-0479">Metal-binding</keyword>
<dbReference type="Pfam" id="PF00753">
    <property type="entry name" value="Lactamase_B"/>
    <property type="match status" value="1"/>
</dbReference>
<dbReference type="GO" id="GO:0046872">
    <property type="term" value="F:metal ion binding"/>
    <property type="evidence" value="ECO:0007669"/>
    <property type="project" value="UniProtKB-KW"/>
</dbReference>
<dbReference type="PANTHER" id="PTHR42978:SF2">
    <property type="entry name" value="102 KBASES UNSTABLE REGION: FROM 1 TO 119443"/>
    <property type="match status" value="1"/>
</dbReference>
<dbReference type="SMART" id="SM00849">
    <property type="entry name" value="Lactamase_B"/>
    <property type="match status" value="1"/>
</dbReference>
<evidence type="ECO:0000256" key="2">
    <source>
        <dbReference type="ARBA" id="ARBA00007749"/>
    </source>
</evidence>
<keyword evidence="4" id="KW-0378">Hydrolase</keyword>
<keyword evidence="5" id="KW-0862">Zinc</keyword>
<dbReference type="EMBL" id="KL197711">
    <property type="protein sequence ID" value="KDQ62406.1"/>
    <property type="molecule type" value="Genomic_DNA"/>
</dbReference>
<keyword evidence="8" id="KW-1185">Reference proteome</keyword>
<dbReference type="InterPro" id="IPR051013">
    <property type="entry name" value="MBL_superfamily_lactonases"/>
</dbReference>
<proteinExistence type="inferred from homology"/>
<evidence type="ECO:0000313" key="7">
    <source>
        <dbReference type="EMBL" id="KDQ62406.1"/>
    </source>
</evidence>
<evidence type="ECO:0000256" key="3">
    <source>
        <dbReference type="ARBA" id="ARBA00022723"/>
    </source>
</evidence>
<dbReference type="Gene3D" id="3.60.15.10">
    <property type="entry name" value="Ribonuclease Z/Hydroxyacylglutathione hydrolase-like"/>
    <property type="match status" value="1"/>
</dbReference>
<evidence type="ECO:0000256" key="1">
    <source>
        <dbReference type="ARBA" id="ARBA00001947"/>
    </source>
</evidence>
<organism evidence="7 8">
    <name type="scientific">Jaapia argillacea MUCL 33604</name>
    <dbReference type="NCBI Taxonomy" id="933084"/>
    <lineage>
        <taxon>Eukaryota</taxon>
        <taxon>Fungi</taxon>
        <taxon>Dikarya</taxon>
        <taxon>Basidiomycota</taxon>
        <taxon>Agaricomycotina</taxon>
        <taxon>Agaricomycetes</taxon>
        <taxon>Agaricomycetidae</taxon>
        <taxon>Jaapiales</taxon>
        <taxon>Jaapiaceae</taxon>
        <taxon>Jaapia</taxon>
    </lineage>
</organism>
<comment type="cofactor">
    <cofactor evidence="1">
        <name>Zn(2+)</name>
        <dbReference type="ChEBI" id="CHEBI:29105"/>
    </cofactor>
</comment>
<accession>A0A067QII2</accession>
<dbReference type="GO" id="GO:0016787">
    <property type="term" value="F:hydrolase activity"/>
    <property type="evidence" value="ECO:0007669"/>
    <property type="project" value="UniProtKB-KW"/>
</dbReference>
<protein>
    <recommendedName>
        <fullName evidence="6">Metallo-beta-lactamase domain-containing protein</fullName>
    </recommendedName>
</protein>
<dbReference type="SUPFAM" id="SSF56281">
    <property type="entry name" value="Metallo-hydrolase/oxidoreductase"/>
    <property type="match status" value="1"/>
</dbReference>
<dbReference type="AlphaFoldDB" id="A0A067QII2"/>
<dbReference type="CDD" id="cd07730">
    <property type="entry name" value="metallo-hydrolase-like_MBL-fold"/>
    <property type="match status" value="1"/>
</dbReference>
<dbReference type="OrthoDB" id="10250730at2759"/>
<gene>
    <name evidence="7" type="ORF">JAAARDRAFT_30312</name>
</gene>
<feature type="domain" description="Metallo-beta-lactamase" evidence="6">
    <location>
        <begin position="43"/>
        <end position="267"/>
    </location>
</feature>
<dbReference type="STRING" id="933084.A0A067QII2"/>
<comment type="similarity">
    <text evidence="2">Belongs to the metallo-beta-lactamase superfamily.</text>
</comment>
<dbReference type="HOGENOM" id="CLU_030571_1_1_1"/>
<dbReference type="InterPro" id="IPR001279">
    <property type="entry name" value="Metallo-B-lactamas"/>
</dbReference>
<reference evidence="8" key="1">
    <citation type="journal article" date="2014" name="Proc. Natl. Acad. Sci. U.S.A.">
        <title>Extensive sampling of basidiomycete genomes demonstrates inadequacy of the white-rot/brown-rot paradigm for wood decay fungi.</title>
        <authorList>
            <person name="Riley R."/>
            <person name="Salamov A.A."/>
            <person name="Brown D.W."/>
            <person name="Nagy L.G."/>
            <person name="Floudas D."/>
            <person name="Held B.W."/>
            <person name="Levasseur A."/>
            <person name="Lombard V."/>
            <person name="Morin E."/>
            <person name="Otillar R."/>
            <person name="Lindquist E.A."/>
            <person name="Sun H."/>
            <person name="LaButti K.M."/>
            <person name="Schmutz J."/>
            <person name="Jabbour D."/>
            <person name="Luo H."/>
            <person name="Baker S.E."/>
            <person name="Pisabarro A.G."/>
            <person name="Walton J.D."/>
            <person name="Blanchette R.A."/>
            <person name="Henrissat B."/>
            <person name="Martin F."/>
            <person name="Cullen D."/>
            <person name="Hibbett D.S."/>
            <person name="Grigoriev I.V."/>
        </authorList>
    </citation>
    <scope>NUCLEOTIDE SEQUENCE [LARGE SCALE GENOMIC DNA]</scope>
    <source>
        <strain evidence="8">MUCL 33604</strain>
    </source>
</reference>
<dbReference type="InterPro" id="IPR036866">
    <property type="entry name" value="RibonucZ/Hydroxyglut_hydro"/>
</dbReference>
<evidence type="ECO:0000256" key="5">
    <source>
        <dbReference type="ARBA" id="ARBA00022833"/>
    </source>
</evidence>
<dbReference type="Proteomes" id="UP000027265">
    <property type="component" value="Unassembled WGS sequence"/>
</dbReference>
<evidence type="ECO:0000313" key="8">
    <source>
        <dbReference type="Proteomes" id="UP000027265"/>
    </source>
</evidence>
<evidence type="ECO:0000259" key="6">
    <source>
        <dbReference type="SMART" id="SM00849"/>
    </source>
</evidence>
<evidence type="ECO:0000256" key="4">
    <source>
        <dbReference type="ARBA" id="ARBA00022801"/>
    </source>
</evidence>
<dbReference type="InParanoid" id="A0A067QII2"/>
<name>A0A067QII2_9AGAM</name>
<dbReference type="PANTHER" id="PTHR42978">
    <property type="entry name" value="QUORUM-QUENCHING LACTONASE YTNP-RELATED-RELATED"/>
    <property type="match status" value="1"/>
</dbReference>